<dbReference type="EMBL" id="BPLR01007559">
    <property type="protein sequence ID" value="GIY17892.1"/>
    <property type="molecule type" value="Genomic_DNA"/>
</dbReference>
<evidence type="ECO:0000313" key="1">
    <source>
        <dbReference type="EMBL" id="GIY17892.1"/>
    </source>
</evidence>
<dbReference type="AlphaFoldDB" id="A0AAV4RCQ9"/>
<name>A0AAV4RCQ9_CAEEX</name>
<evidence type="ECO:0000313" key="2">
    <source>
        <dbReference type="Proteomes" id="UP001054945"/>
    </source>
</evidence>
<protein>
    <submittedName>
        <fullName evidence="1">Uncharacterized protein</fullName>
    </submittedName>
</protein>
<dbReference type="Proteomes" id="UP001054945">
    <property type="component" value="Unassembled WGS sequence"/>
</dbReference>
<proteinExistence type="predicted"/>
<gene>
    <name evidence="1" type="ORF">CEXT_295451</name>
</gene>
<reference evidence="1 2" key="1">
    <citation type="submission" date="2021-06" db="EMBL/GenBank/DDBJ databases">
        <title>Caerostris extrusa draft genome.</title>
        <authorList>
            <person name="Kono N."/>
            <person name="Arakawa K."/>
        </authorList>
    </citation>
    <scope>NUCLEOTIDE SEQUENCE [LARGE SCALE GENOMIC DNA]</scope>
</reference>
<keyword evidence="2" id="KW-1185">Reference proteome</keyword>
<comment type="caution">
    <text evidence="1">The sequence shown here is derived from an EMBL/GenBank/DDBJ whole genome shotgun (WGS) entry which is preliminary data.</text>
</comment>
<sequence>MEKHLERIRSIYLASWRLSCKVEHSFPDHWTCWCFSKHVANFASRALELKFFLKLYKMEIHLERIRSIYLAHGREAFQFQ</sequence>
<accession>A0AAV4RCQ9</accession>
<organism evidence="1 2">
    <name type="scientific">Caerostris extrusa</name>
    <name type="common">Bark spider</name>
    <name type="synonym">Caerostris bankana</name>
    <dbReference type="NCBI Taxonomy" id="172846"/>
    <lineage>
        <taxon>Eukaryota</taxon>
        <taxon>Metazoa</taxon>
        <taxon>Ecdysozoa</taxon>
        <taxon>Arthropoda</taxon>
        <taxon>Chelicerata</taxon>
        <taxon>Arachnida</taxon>
        <taxon>Araneae</taxon>
        <taxon>Araneomorphae</taxon>
        <taxon>Entelegynae</taxon>
        <taxon>Araneoidea</taxon>
        <taxon>Araneidae</taxon>
        <taxon>Caerostris</taxon>
    </lineage>
</organism>